<proteinExistence type="predicted"/>
<comment type="caution">
    <text evidence="11">The sequence shown here is derived from an EMBL/GenBank/DDBJ whole genome shotgun (WGS) entry which is preliminary data.</text>
</comment>
<evidence type="ECO:0000256" key="7">
    <source>
        <dbReference type="ARBA" id="ARBA00023136"/>
    </source>
</evidence>
<feature type="transmembrane region" description="Helical" evidence="10">
    <location>
        <begin position="677"/>
        <end position="696"/>
    </location>
</feature>
<dbReference type="GO" id="GO:0005549">
    <property type="term" value="F:odorant binding"/>
    <property type="evidence" value="ECO:0007669"/>
    <property type="project" value="InterPro"/>
</dbReference>
<protein>
    <recommendedName>
        <fullName evidence="13">Odorant receptor</fullName>
    </recommendedName>
</protein>
<feature type="transmembrane region" description="Helical" evidence="10">
    <location>
        <begin position="400"/>
        <end position="420"/>
    </location>
</feature>
<dbReference type="AlphaFoldDB" id="A0AA38IVC0"/>
<evidence type="ECO:0000256" key="4">
    <source>
        <dbReference type="ARBA" id="ARBA00022692"/>
    </source>
</evidence>
<feature type="transmembrane region" description="Helical" evidence="10">
    <location>
        <begin position="161"/>
        <end position="193"/>
    </location>
</feature>
<feature type="transmembrane region" description="Helical" evidence="10">
    <location>
        <begin position="521"/>
        <end position="542"/>
    </location>
</feature>
<feature type="transmembrane region" description="Helical" evidence="10">
    <location>
        <begin position="242"/>
        <end position="263"/>
    </location>
</feature>
<dbReference type="PANTHER" id="PTHR21137:SF35">
    <property type="entry name" value="ODORANT RECEPTOR 19A-RELATED"/>
    <property type="match status" value="1"/>
</dbReference>
<keyword evidence="2" id="KW-1003">Cell membrane</keyword>
<dbReference type="GO" id="GO:0005886">
    <property type="term" value="C:plasma membrane"/>
    <property type="evidence" value="ECO:0007669"/>
    <property type="project" value="UniProtKB-SubCell"/>
</dbReference>
<dbReference type="InterPro" id="IPR004117">
    <property type="entry name" value="7tm6_olfct_rcpt"/>
</dbReference>
<dbReference type="GO" id="GO:0007165">
    <property type="term" value="P:signal transduction"/>
    <property type="evidence" value="ECO:0007669"/>
    <property type="project" value="UniProtKB-KW"/>
</dbReference>
<feature type="transmembrane region" description="Helical" evidence="10">
    <location>
        <begin position="440"/>
        <end position="472"/>
    </location>
</feature>
<keyword evidence="12" id="KW-1185">Reference proteome</keyword>
<organism evidence="11 12">
    <name type="scientific">Zophobas morio</name>
    <dbReference type="NCBI Taxonomy" id="2755281"/>
    <lineage>
        <taxon>Eukaryota</taxon>
        <taxon>Metazoa</taxon>
        <taxon>Ecdysozoa</taxon>
        <taxon>Arthropoda</taxon>
        <taxon>Hexapoda</taxon>
        <taxon>Insecta</taxon>
        <taxon>Pterygota</taxon>
        <taxon>Neoptera</taxon>
        <taxon>Endopterygota</taxon>
        <taxon>Coleoptera</taxon>
        <taxon>Polyphaga</taxon>
        <taxon>Cucujiformia</taxon>
        <taxon>Tenebrionidae</taxon>
        <taxon>Zophobas</taxon>
    </lineage>
</organism>
<dbReference type="PANTHER" id="PTHR21137">
    <property type="entry name" value="ODORANT RECEPTOR"/>
    <property type="match status" value="1"/>
</dbReference>
<feature type="transmembrane region" description="Helical" evidence="10">
    <location>
        <begin position="798"/>
        <end position="819"/>
    </location>
</feature>
<evidence type="ECO:0000256" key="8">
    <source>
        <dbReference type="ARBA" id="ARBA00023170"/>
    </source>
</evidence>
<dbReference type="Pfam" id="PF02949">
    <property type="entry name" value="7tm_6"/>
    <property type="match status" value="3"/>
</dbReference>
<keyword evidence="3" id="KW-0716">Sensory transduction</keyword>
<evidence type="ECO:0000256" key="9">
    <source>
        <dbReference type="ARBA" id="ARBA00023224"/>
    </source>
</evidence>
<evidence type="ECO:0000256" key="2">
    <source>
        <dbReference type="ARBA" id="ARBA00022475"/>
    </source>
</evidence>
<feature type="transmembrane region" description="Helical" evidence="10">
    <location>
        <begin position="729"/>
        <end position="752"/>
    </location>
</feature>
<keyword evidence="6 10" id="KW-1133">Transmembrane helix</keyword>
<keyword evidence="8" id="KW-0675">Receptor</keyword>
<dbReference type="GO" id="GO:0004984">
    <property type="term" value="F:olfactory receptor activity"/>
    <property type="evidence" value="ECO:0007669"/>
    <property type="project" value="InterPro"/>
</dbReference>
<accession>A0AA38IVC0</accession>
<name>A0AA38IVC0_9CUCU</name>
<feature type="transmembrane region" description="Helical" evidence="10">
    <location>
        <begin position="59"/>
        <end position="80"/>
    </location>
</feature>
<keyword evidence="4 10" id="KW-0812">Transmembrane</keyword>
<feature type="transmembrane region" description="Helical" evidence="10">
    <location>
        <begin position="275"/>
        <end position="296"/>
    </location>
</feature>
<dbReference type="Proteomes" id="UP001168821">
    <property type="component" value="Unassembled WGS sequence"/>
</dbReference>
<reference evidence="11" key="1">
    <citation type="journal article" date="2023" name="G3 (Bethesda)">
        <title>Whole genome assemblies of Zophobas morio and Tenebrio molitor.</title>
        <authorList>
            <person name="Kaur S."/>
            <person name="Stinson S.A."/>
            <person name="diCenzo G.C."/>
        </authorList>
    </citation>
    <scope>NUCLEOTIDE SEQUENCE</scope>
    <source>
        <strain evidence="11">QUZm001</strain>
    </source>
</reference>
<evidence type="ECO:0000313" key="11">
    <source>
        <dbReference type="EMBL" id="KAJ3660597.1"/>
    </source>
</evidence>
<evidence type="ECO:0000256" key="10">
    <source>
        <dbReference type="SAM" id="Phobius"/>
    </source>
</evidence>
<evidence type="ECO:0000256" key="6">
    <source>
        <dbReference type="ARBA" id="ARBA00022989"/>
    </source>
</evidence>
<dbReference type="EMBL" id="JALNTZ010000002">
    <property type="protein sequence ID" value="KAJ3660597.1"/>
    <property type="molecule type" value="Genomic_DNA"/>
</dbReference>
<feature type="transmembrane region" description="Helical" evidence="10">
    <location>
        <begin position="831"/>
        <end position="852"/>
    </location>
</feature>
<feature type="transmembrane region" description="Helical" evidence="10">
    <location>
        <begin position="121"/>
        <end position="141"/>
    </location>
</feature>
<evidence type="ECO:0008006" key="13">
    <source>
        <dbReference type="Google" id="ProtNLM"/>
    </source>
</evidence>
<feature type="transmembrane region" description="Helical" evidence="10">
    <location>
        <begin position="554"/>
        <end position="575"/>
    </location>
</feature>
<comment type="subcellular location">
    <subcellularLocation>
        <location evidence="1">Cell membrane</location>
        <topology evidence="1">Multi-pass membrane protein</topology>
    </subcellularLocation>
</comment>
<gene>
    <name evidence="11" type="ORF">Zmor_005038</name>
</gene>
<keyword evidence="5" id="KW-0552">Olfaction</keyword>
<evidence type="ECO:0000256" key="3">
    <source>
        <dbReference type="ARBA" id="ARBA00022606"/>
    </source>
</evidence>
<keyword evidence="9" id="KW-0807">Transducer</keyword>
<evidence type="ECO:0000313" key="12">
    <source>
        <dbReference type="Proteomes" id="UP001168821"/>
    </source>
</evidence>
<keyword evidence="7 10" id="KW-0472">Membrane</keyword>
<sequence>MIVNEILKDDSLLPLLILPRTLNSHKFVQKISYFYLSFMLMTVVADGIVVALTNQWNLIASRYTSLGGGFFIVLTSYVALYHPKVVAMTLNTYNQIFPSLWPLDFNGCRHKFEKMATLTKIGALLMIVGVLVIATAGLPWYGNEYDVYFPVKVAVDYLNKFALNVYLFFFYTLFYHSGFTVLSNVFYLTYFILHLYNQFCMLSEKLRTLSDSQRQELVTQDLISCIKLHQTLFEYTEILNTLLYYPIYFYSASGVIIGLVIILCPSNTPADLLRATFLALFTISAAAGCCFLGQILENSSEEIFNSVYGTPWYAWNFKNKKLVLVFLQLSQRKAVLSSSGLITINHQLLIGVLTCYKNLYQPSQIKMFWNIHSEIFPALWSLDVAGCRQNFEKIANLTKIGAMFIIIAALFMITGCLPWYGDEYDVYLPVKVAVDYFNKYALNVYLFFFYTLLYHAMLTILSNILCLTYMILHLYNQFCMLNEKLKTLSDNKHQDLVTQELISCIKLHQTLLKFVKMINNLIYYPIYCYSASGVLVGLTIILCPKVSLLDWGRTILMSMMTVCIAVGFCFLGQIIENASEENFNCAYSTRWYAWNVKNRKLLLFFLQQTQRKAVFSSSGIITINYRLLIGVLTSYVTLYHPARINMFVNTYKRIFPSLWSLDGCRNKFEKIATLAKVFALFMTAAVLIIATAALPWHGDEYNLYYPVKVAVDHFNKYALNVYLFFFYTYFYHASLTLIANIFSLTYLILHLYNQFCMLNEKLKTLPDNQPQDLVKQELISCIKLHQTLLEYIKLINDLLYYPIYFYSAGEVTIGLTIILCPKNTLIDLLRAILAALITGSAVAGCCFLGQILENASEETFNAAYSAPWYTWNTKNRKLFLLFLQLTEKKAILSSSGIITVNYQLLIRLFRAVYSTVMCIIQLRSNND</sequence>
<evidence type="ECO:0000256" key="1">
    <source>
        <dbReference type="ARBA" id="ARBA00004651"/>
    </source>
</evidence>
<feature type="transmembrane region" description="Helical" evidence="10">
    <location>
        <begin position="33"/>
        <end position="53"/>
    </location>
</feature>
<evidence type="ECO:0000256" key="5">
    <source>
        <dbReference type="ARBA" id="ARBA00022725"/>
    </source>
</evidence>